<sequence>MADSPFTSASTAATGQHHAALPNDVTSPPPHLQRSNSGTSPASPSAANAHAPKIRRRNRVIASCLECRRRKLKCDKQAPCTNCSKFRRDCLYLAPALDSASQKKLVEIKEKMGTLEQTLERDVARRSSSDTPRSRHASFNQPKVEEESDEDDFPVPEDEKGLEPTPLAALDQVYDDDADDEIMDLGVQLGKMRIAERIGGFVRPKMVEELTATLGDARKKEEYIRNKEASRSRNLLGGSSLPFGYSSGSLFGSSTQPESYLAPGPDYIAPASSFFFPDPRMAQSLTDFLPPRHTADRLVAQYWYAVHPVARCVHRPTFEKQYASFWEHINAAQEPPAPVQALILAALFSAVVSLSDEQCLQHLGTTRTHLMERLRTSTEVSLSRANFLRTTKIDTMQAFVMYLIPLCRAEISRAHSALTGTAIRLAECMGLHRDGSNYGLSPVDTHVRRLIWYQLCFLDIRTCEATGPRPQIHKEDFDTKLPPNVGETDIRADAPMPVDDLPHFTDMTLSKIRFECVELHRQLWIDMPRIDQKKISLTAVLGKIQKFRAMMEARYSPMLDERVPIQAYAKRIYVILSSRTFIMVLHRYFYSATQLIPDRLRSILVEAACTSNEGAIAMDTRPDWSPWSWYRGAFFQYHSALLLLIYVYTFPEAREAARVWKSMDFIFDLPGAMDPKMKAEAVIMEVRDRMEVYQSLRKMRATTQLRSKMGEWGVPPGEHEVQLQQQQQQQQQQGQQGLQNQQVHERMGEVRQAVGGRMGAVGEMHPAQFSPPPLMSSTDSSNSPEAYQATVSGSSSAGPTPQQRQQMDTQMQTLAEIDWNEWDKFFPEQGLEQGMDTTSALNPELANVADVDLNAFNNPFDNFSQPPGFYFVGR</sequence>
<protein>
    <submittedName>
        <fullName evidence="1">Uncharacterized protein</fullName>
    </submittedName>
</protein>
<evidence type="ECO:0000313" key="1">
    <source>
        <dbReference type="EMBL" id="KAK8222111.1"/>
    </source>
</evidence>
<keyword evidence="2" id="KW-1185">Reference proteome</keyword>
<comment type="caution">
    <text evidence="1">The sequence shown here is derived from an EMBL/GenBank/DDBJ whole genome shotgun (WGS) entry which is preliminary data.</text>
</comment>
<proteinExistence type="predicted"/>
<evidence type="ECO:0000313" key="2">
    <source>
        <dbReference type="Proteomes" id="UP001320706"/>
    </source>
</evidence>
<gene>
    <name evidence="1" type="ORF">M8818_000281</name>
</gene>
<dbReference type="Proteomes" id="UP001320706">
    <property type="component" value="Unassembled WGS sequence"/>
</dbReference>
<dbReference type="EMBL" id="JAMKPW020000001">
    <property type="protein sequence ID" value="KAK8222111.1"/>
    <property type="molecule type" value="Genomic_DNA"/>
</dbReference>
<organism evidence="1 2">
    <name type="scientific">Zalaria obscura</name>
    <dbReference type="NCBI Taxonomy" id="2024903"/>
    <lineage>
        <taxon>Eukaryota</taxon>
        <taxon>Fungi</taxon>
        <taxon>Dikarya</taxon>
        <taxon>Ascomycota</taxon>
        <taxon>Pezizomycotina</taxon>
        <taxon>Dothideomycetes</taxon>
        <taxon>Dothideomycetidae</taxon>
        <taxon>Dothideales</taxon>
        <taxon>Zalariaceae</taxon>
        <taxon>Zalaria</taxon>
    </lineage>
</organism>
<reference evidence="1" key="1">
    <citation type="submission" date="2024-02" db="EMBL/GenBank/DDBJ databases">
        <title>Metagenome Assembled Genome of Zalaria obscura JY119.</title>
        <authorList>
            <person name="Vighnesh L."/>
            <person name="Jagadeeshwari U."/>
            <person name="Venkata Ramana C."/>
            <person name="Sasikala C."/>
        </authorList>
    </citation>
    <scope>NUCLEOTIDE SEQUENCE</scope>
    <source>
        <strain evidence="1">JY119</strain>
    </source>
</reference>
<name>A0ACC3SP50_9PEZI</name>
<accession>A0ACC3SP50</accession>